<keyword evidence="1" id="KW-0812">Transmembrane</keyword>
<feature type="transmembrane region" description="Helical" evidence="1">
    <location>
        <begin position="6"/>
        <end position="23"/>
    </location>
</feature>
<organism evidence="2 3">
    <name type="scientific">Candidatus Giovannonibacteria bacterium GW2011_GWA2_53_7</name>
    <dbReference type="NCBI Taxonomy" id="1618650"/>
    <lineage>
        <taxon>Bacteria</taxon>
        <taxon>Candidatus Giovannoniibacteriota</taxon>
    </lineage>
</organism>
<reference evidence="2 3" key="1">
    <citation type="journal article" date="2015" name="Nature">
        <title>rRNA introns, odd ribosomes, and small enigmatic genomes across a large radiation of phyla.</title>
        <authorList>
            <person name="Brown C.T."/>
            <person name="Hug L.A."/>
            <person name="Thomas B.C."/>
            <person name="Sharon I."/>
            <person name="Castelle C.J."/>
            <person name="Singh A."/>
            <person name="Wilkins M.J."/>
            <person name="Williams K.H."/>
            <person name="Banfield J.F."/>
        </authorList>
    </citation>
    <scope>NUCLEOTIDE SEQUENCE [LARGE SCALE GENOMIC DNA]</scope>
</reference>
<feature type="transmembrane region" description="Helical" evidence="1">
    <location>
        <begin position="76"/>
        <end position="103"/>
    </location>
</feature>
<proteinExistence type="predicted"/>
<gene>
    <name evidence="2" type="ORF">UY81_C0016G0004</name>
</gene>
<keyword evidence="1" id="KW-1133">Transmembrane helix</keyword>
<evidence type="ECO:0000256" key="1">
    <source>
        <dbReference type="SAM" id="Phobius"/>
    </source>
</evidence>
<dbReference type="AlphaFoldDB" id="A0A0G2AV17"/>
<feature type="transmembrane region" description="Helical" evidence="1">
    <location>
        <begin position="35"/>
        <end position="56"/>
    </location>
</feature>
<evidence type="ECO:0000313" key="2">
    <source>
        <dbReference type="EMBL" id="KKW36709.1"/>
    </source>
</evidence>
<accession>A0A0G2AV17</accession>
<dbReference type="Proteomes" id="UP000034290">
    <property type="component" value="Unassembled WGS sequence"/>
</dbReference>
<protein>
    <submittedName>
        <fullName evidence="2">Uncharacterized protein</fullName>
    </submittedName>
</protein>
<feature type="transmembrane region" description="Helical" evidence="1">
    <location>
        <begin position="183"/>
        <end position="202"/>
    </location>
</feature>
<feature type="transmembrane region" description="Helical" evidence="1">
    <location>
        <begin position="133"/>
        <end position="154"/>
    </location>
</feature>
<keyword evidence="1" id="KW-0472">Membrane</keyword>
<sequence>MNNWIYLWLIDMLLLSVFYWIFVCKKVISKKIFGWSLVIVFLLTMFNWLSAGINLWRSYQANEVWQYWLPPYSNLVYIHIGRLLVPLVAALISATLVFFILWFCKKRFNLIQYGVDDIYLLTIAALVSGWPGWFVTFVVIFLVAVVGSMILHVARRTAPNPSYDRRGIVDHPQSLLIEGGESIRLIITPFILPVTAVMIWALPYLNHVTGLEKIRF</sequence>
<name>A0A0G2AV17_9BACT</name>
<dbReference type="EMBL" id="LCRM01000016">
    <property type="protein sequence ID" value="KKW36709.1"/>
    <property type="molecule type" value="Genomic_DNA"/>
</dbReference>
<comment type="caution">
    <text evidence="2">The sequence shown here is derived from an EMBL/GenBank/DDBJ whole genome shotgun (WGS) entry which is preliminary data.</text>
</comment>
<evidence type="ECO:0000313" key="3">
    <source>
        <dbReference type="Proteomes" id="UP000034290"/>
    </source>
</evidence>